<dbReference type="EMBL" id="GL945017">
    <property type="protein sequence ID" value="EGN57443.1"/>
    <property type="molecule type" value="Genomic_DNA"/>
</dbReference>
<dbReference type="STRING" id="688246.Premu_2049"/>
<evidence type="ECO:0000313" key="3">
    <source>
        <dbReference type="Proteomes" id="UP000002772"/>
    </source>
</evidence>
<feature type="transmembrane region" description="Helical" evidence="1">
    <location>
        <begin position="77"/>
        <end position="99"/>
    </location>
</feature>
<keyword evidence="1" id="KW-0472">Membrane</keyword>
<protein>
    <submittedName>
        <fullName evidence="2">Uncharacterized protein</fullName>
    </submittedName>
</protein>
<name>F8N7I3_9BACT</name>
<organism evidence="2 3">
    <name type="scientific">Hallella multisaccharivorax DSM 17128</name>
    <dbReference type="NCBI Taxonomy" id="688246"/>
    <lineage>
        <taxon>Bacteria</taxon>
        <taxon>Pseudomonadati</taxon>
        <taxon>Bacteroidota</taxon>
        <taxon>Bacteroidia</taxon>
        <taxon>Bacteroidales</taxon>
        <taxon>Prevotellaceae</taxon>
        <taxon>Hallella</taxon>
    </lineage>
</organism>
<keyword evidence="1" id="KW-1133">Transmembrane helix</keyword>
<keyword evidence="1" id="KW-0812">Transmembrane</keyword>
<evidence type="ECO:0000313" key="2">
    <source>
        <dbReference type="EMBL" id="EGN57443.1"/>
    </source>
</evidence>
<evidence type="ECO:0000256" key="1">
    <source>
        <dbReference type="SAM" id="Phobius"/>
    </source>
</evidence>
<feature type="transmembrane region" description="Helical" evidence="1">
    <location>
        <begin position="119"/>
        <end position="137"/>
    </location>
</feature>
<keyword evidence="3" id="KW-1185">Reference proteome</keyword>
<feature type="transmembrane region" description="Helical" evidence="1">
    <location>
        <begin position="42"/>
        <end position="61"/>
    </location>
</feature>
<dbReference type="Proteomes" id="UP000002772">
    <property type="component" value="Unassembled WGS sequence"/>
</dbReference>
<sequence length="147" mass="16737">MSLFNLYTWATGSKAAFLNSFQNQDEQYEQAQAFWNGLENNAIAFVGLFLALGIAWAWFYYGPYNNMPGRHYRPTHWCIFLGICAVSTFVFTLGAAYLIQAPKLDGAWSIEIKLSLANTLYAVIIYIITSIIYCSYLPTNAYRLLKL</sequence>
<dbReference type="OrthoDB" id="9867905at2"/>
<reference evidence="3" key="1">
    <citation type="journal article" date="2011" name="Stand. Genomic Sci.">
        <title>Non-contiguous finished genome sequence of the opportunistic oral pathogen Prevotella multisaccharivorax type strain (PPPA20).</title>
        <authorList>
            <person name="Pati A."/>
            <person name="Gronow S."/>
            <person name="Lu M."/>
            <person name="Lapidus A."/>
            <person name="Nolan M."/>
            <person name="Lucas S."/>
            <person name="Hammon N."/>
            <person name="Deshpande S."/>
            <person name="Cheng J.F."/>
            <person name="Tapia R."/>
            <person name="Han C."/>
            <person name="Goodwin L."/>
            <person name="Pitluck S."/>
            <person name="Liolios K."/>
            <person name="Pagani I."/>
            <person name="Mavromatis K."/>
            <person name="Mikhailova N."/>
            <person name="Huntemann M."/>
            <person name="Chen A."/>
            <person name="Palaniappan K."/>
            <person name="Land M."/>
            <person name="Hauser L."/>
            <person name="Detter J.C."/>
            <person name="Brambilla E.M."/>
            <person name="Rohde M."/>
            <person name="Goker M."/>
            <person name="Woyke T."/>
            <person name="Bristow J."/>
            <person name="Eisen J.A."/>
            <person name="Markowitz V."/>
            <person name="Hugenholtz P."/>
            <person name="Kyrpides N.C."/>
            <person name="Klenk H.P."/>
            <person name="Ivanova N."/>
        </authorList>
    </citation>
    <scope>NUCLEOTIDE SEQUENCE [LARGE SCALE GENOMIC DNA]</scope>
    <source>
        <strain evidence="3">DSM 17128</strain>
    </source>
</reference>
<proteinExistence type="predicted"/>
<dbReference type="RefSeq" id="WP_007575007.1">
    <property type="nucleotide sequence ID" value="NZ_BPTS01000002.1"/>
</dbReference>
<dbReference type="AlphaFoldDB" id="F8N7I3"/>
<dbReference type="HOGENOM" id="CLU_1766337_0_0_10"/>
<accession>F8N7I3</accession>
<gene>
    <name evidence="2" type="ORF">Premu_2049</name>
</gene>